<keyword evidence="8" id="KW-1185">Reference proteome</keyword>
<keyword evidence="4" id="KW-0378">Hydrolase</keyword>
<dbReference type="PANTHER" id="PTHR47268:SF4">
    <property type="entry name" value="ACYLPHOSPHATASE"/>
    <property type="match status" value="1"/>
</dbReference>
<dbReference type="InterPro" id="IPR036046">
    <property type="entry name" value="Acylphosphatase-like_dom_sf"/>
</dbReference>
<gene>
    <name evidence="7" type="ORF">EDC26_102111</name>
</gene>
<evidence type="ECO:0000313" key="7">
    <source>
        <dbReference type="EMBL" id="TCT10155.1"/>
    </source>
</evidence>
<dbReference type="InterPro" id="IPR020456">
    <property type="entry name" value="Acylphosphatase"/>
</dbReference>
<dbReference type="PROSITE" id="PS51160">
    <property type="entry name" value="ACYLPHOSPHATASE_3"/>
    <property type="match status" value="1"/>
</dbReference>
<evidence type="ECO:0000313" key="8">
    <source>
        <dbReference type="Proteomes" id="UP000295525"/>
    </source>
</evidence>
<dbReference type="AlphaFoldDB" id="A0A4R3MF04"/>
<dbReference type="EMBL" id="SMAJ01000002">
    <property type="protein sequence ID" value="TCT10155.1"/>
    <property type="molecule type" value="Genomic_DNA"/>
</dbReference>
<feature type="domain" description="Acylphosphatase-like" evidence="6">
    <location>
        <begin position="56"/>
        <end position="142"/>
    </location>
</feature>
<feature type="active site" evidence="4">
    <location>
        <position position="89"/>
    </location>
</feature>
<dbReference type="Pfam" id="PF00708">
    <property type="entry name" value="Acylphosphatase"/>
    <property type="match status" value="1"/>
</dbReference>
<dbReference type="SUPFAM" id="SSF54975">
    <property type="entry name" value="Acylphosphatase/BLUF domain-like"/>
    <property type="match status" value="1"/>
</dbReference>
<dbReference type="NCBIfam" id="NF010998">
    <property type="entry name" value="PRK14424.1"/>
    <property type="match status" value="1"/>
</dbReference>
<evidence type="ECO:0000256" key="2">
    <source>
        <dbReference type="ARBA" id="ARBA00012150"/>
    </source>
</evidence>
<dbReference type="GO" id="GO:0003998">
    <property type="term" value="F:acylphosphatase activity"/>
    <property type="evidence" value="ECO:0007669"/>
    <property type="project" value="UniProtKB-EC"/>
</dbReference>
<evidence type="ECO:0000256" key="4">
    <source>
        <dbReference type="PROSITE-ProRule" id="PRU00520"/>
    </source>
</evidence>
<dbReference type="PRINTS" id="PR00112">
    <property type="entry name" value="ACYLPHPHTASE"/>
</dbReference>
<comment type="similarity">
    <text evidence="1 5">Belongs to the acylphosphatase family.</text>
</comment>
<name>A0A4R3MF04_9BURK</name>
<evidence type="ECO:0000259" key="6">
    <source>
        <dbReference type="PROSITE" id="PS51160"/>
    </source>
</evidence>
<accession>A0A4R3MF04</accession>
<dbReference type="EC" id="3.6.1.7" evidence="2 4"/>
<dbReference type="PANTHER" id="PTHR47268">
    <property type="entry name" value="ACYLPHOSPHATASE"/>
    <property type="match status" value="1"/>
</dbReference>
<feature type="active site" evidence="4">
    <location>
        <position position="71"/>
    </location>
</feature>
<dbReference type="InterPro" id="IPR001792">
    <property type="entry name" value="Acylphosphatase-like_dom"/>
</dbReference>
<comment type="catalytic activity">
    <reaction evidence="3 4">
        <text>an acyl phosphate + H2O = a carboxylate + phosphate + H(+)</text>
        <dbReference type="Rhea" id="RHEA:14965"/>
        <dbReference type="ChEBI" id="CHEBI:15377"/>
        <dbReference type="ChEBI" id="CHEBI:15378"/>
        <dbReference type="ChEBI" id="CHEBI:29067"/>
        <dbReference type="ChEBI" id="CHEBI:43474"/>
        <dbReference type="ChEBI" id="CHEBI:59918"/>
        <dbReference type="EC" id="3.6.1.7"/>
    </reaction>
</comment>
<protein>
    <recommendedName>
        <fullName evidence="2 4">acylphosphatase</fullName>
        <ecNumber evidence="2 4">3.6.1.7</ecNumber>
    </recommendedName>
</protein>
<proteinExistence type="inferred from homology"/>
<sequence>MAATRAAATTTHPSHVAAALVAAIGAIKTVSTMSESFNIGILRIMKHLPPDNSVETVSVRITGRVQGIGFRAACIRQAHKMGVTGWVRNAADQSVEAMLQGPHDQVDRMLSWLLTGPPGARVDEVSSEALVTDRLFDRFEQW</sequence>
<dbReference type="Proteomes" id="UP000295525">
    <property type="component" value="Unassembled WGS sequence"/>
</dbReference>
<dbReference type="Gene3D" id="3.30.70.100">
    <property type="match status" value="1"/>
</dbReference>
<organism evidence="7 8">
    <name type="scientific">Paralcaligenes ureilyticus</name>
    <dbReference type="NCBI Taxonomy" id="627131"/>
    <lineage>
        <taxon>Bacteria</taxon>
        <taxon>Pseudomonadati</taxon>
        <taxon>Pseudomonadota</taxon>
        <taxon>Betaproteobacteria</taxon>
        <taxon>Burkholderiales</taxon>
        <taxon>Alcaligenaceae</taxon>
        <taxon>Paralcaligenes</taxon>
    </lineage>
</organism>
<comment type="caution">
    <text evidence="7">The sequence shown here is derived from an EMBL/GenBank/DDBJ whole genome shotgun (WGS) entry which is preliminary data.</text>
</comment>
<evidence type="ECO:0000256" key="1">
    <source>
        <dbReference type="ARBA" id="ARBA00005614"/>
    </source>
</evidence>
<evidence type="ECO:0000256" key="5">
    <source>
        <dbReference type="RuleBase" id="RU004168"/>
    </source>
</evidence>
<evidence type="ECO:0000256" key="3">
    <source>
        <dbReference type="ARBA" id="ARBA00047645"/>
    </source>
</evidence>
<reference evidence="7 8" key="1">
    <citation type="submission" date="2019-03" db="EMBL/GenBank/DDBJ databases">
        <title>Genomic Encyclopedia of Type Strains, Phase IV (KMG-IV): sequencing the most valuable type-strain genomes for metagenomic binning, comparative biology and taxonomic classification.</title>
        <authorList>
            <person name="Goeker M."/>
        </authorList>
    </citation>
    <scope>NUCLEOTIDE SEQUENCE [LARGE SCALE GENOMIC DNA]</scope>
    <source>
        <strain evidence="7 8">DSM 24591</strain>
    </source>
</reference>